<keyword evidence="1" id="KW-1133">Transmembrane helix</keyword>
<dbReference type="Proteomes" id="UP001596620">
    <property type="component" value="Unassembled WGS sequence"/>
</dbReference>
<name>A0ABW2USN1_9BACI</name>
<dbReference type="EMBL" id="JBHTGR010000011">
    <property type="protein sequence ID" value="MFC7746922.1"/>
    <property type="molecule type" value="Genomic_DNA"/>
</dbReference>
<keyword evidence="3" id="KW-1185">Reference proteome</keyword>
<evidence type="ECO:0000256" key="1">
    <source>
        <dbReference type="SAM" id="Phobius"/>
    </source>
</evidence>
<keyword evidence="1" id="KW-0472">Membrane</keyword>
<comment type="caution">
    <text evidence="2">The sequence shown here is derived from an EMBL/GenBank/DDBJ whole genome shotgun (WGS) entry which is preliminary data.</text>
</comment>
<sequence length="54" mass="6555">MIMMLIYLAIFAFVVYFLISVLQFMRTKSHNDKLLLHKMDDISQKLDELKEKKY</sequence>
<organism evidence="2 3">
    <name type="scientific">Lentibacillus kimchii</name>
    <dbReference type="NCBI Taxonomy" id="1542911"/>
    <lineage>
        <taxon>Bacteria</taxon>
        <taxon>Bacillati</taxon>
        <taxon>Bacillota</taxon>
        <taxon>Bacilli</taxon>
        <taxon>Bacillales</taxon>
        <taxon>Bacillaceae</taxon>
        <taxon>Lentibacillus</taxon>
    </lineage>
</organism>
<dbReference type="RefSeq" id="WP_382358474.1">
    <property type="nucleotide sequence ID" value="NZ_JBHTGR010000011.1"/>
</dbReference>
<evidence type="ECO:0000313" key="3">
    <source>
        <dbReference type="Proteomes" id="UP001596620"/>
    </source>
</evidence>
<keyword evidence="1" id="KW-0812">Transmembrane</keyword>
<dbReference type="Pfam" id="PF13314">
    <property type="entry name" value="DUF4083"/>
    <property type="match status" value="1"/>
</dbReference>
<gene>
    <name evidence="2" type="ORF">ACFQU8_06690</name>
</gene>
<dbReference type="InterPro" id="IPR025143">
    <property type="entry name" value="DUF4083"/>
</dbReference>
<evidence type="ECO:0000313" key="2">
    <source>
        <dbReference type="EMBL" id="MFC7746922.1"/>
    </source>
</evidence>
<reference evidence="3" key="1">
    <citation type="journal article" date="2019" name="Int. J. Syst. Evol. Microbiol.">
        <title>The Global Catalogue of Microorganisms (GCM) 10K type strain sequencing project: providing services to taxonomists for standard genome sequencing and annotation.</title>
        <authorList>
            <consortium name="The Broad Institute Genomics Platform"/>
            <consortium name="The Broad Institute Genome Sequencing Center for Infectious Disease"/>
            <person name="Wu L."/>
            <person name="Ma J."/>
        </authorList>
    </citation>
    <scope>NUCLEOTIDE SEQUENCE [LARGE SCALE GENOMIC DNA]</scope>
    <source>
        <strain evidence="3">JCM 30234</strain>
    </source>
</reference>
<protein>
    <submittedName>
        <fullName evidence="2">DUF4083 family protein</fullName>
    </submittedName>
</protein>
<feature type="transmembrane region" description="Helical" evidence="1">
    <location>
        <begin position="6"/>
        <end position="25"/>
    </location>
</feature>
<accession>A0ABW2USN1</accession>
<proteinExistence type="predicted"/>